<accession>A0A183CW85</accession>
<dbReference type="Proteomes" id="UP000271098">
    <property type="component" value="Unassembled WGS sequence"/>
</dbReference>
<evidence type="ECO:0000313" key="3">
    <source>
        <dbReference type="Proteomes" id="UP000271098"/>
    </source>
</evidence>
<keyword evidence="1" id="KW-0472">Membrane</keyword>
<dbReference type="EMBL" id="UYRT01000715">
    <property type="protein sequence ID" value="VDK28610.1"/>
    <property type="molecule type" value="Genomic_DNA"/>
</dbReference>
<name>A0A183CW85_9BILA</name>
<dbReference type="WBParaSite" id="GPUH_0000072601-mRNA-1">
    <property type="protein sequence ID" value="GPUH_0000072601-mRNA-1"/>
    <property type="gene ID" value="GPUH_0000072601"/>
</dbReference>
<proteinExistence type="predicted"/>
<reference evidence="2 3" key="2">
    <citation type="submission" date="2018-11" db="EMBL/GenBank/DDBJ databases">
        <authorList>
            <consortium name="Pathogen Informatics"/>
        </authorList>
    </citation>
    <scope>NUCLEOTIDE SEQUENCE [LARGE SCALE GENOMIC DNA]</scope>
</reference>
<keyword evidence="3" id="KW-1185">Reference proteome</keyword>
<protein>
    <submittedName>
        <fullName evidence="4">CLLAC domain-containing protein</fullName>
    </submittedName>
</protein>
<dbReference type="AlphaFoldDB" id="A0A183CW85"/>
<gene>
    <name evidence="2" type="ORF">GPUH_LOCUS726</name>
</gene>
<keyword evidence="1" id="KW-0812">Transmembrane</keyword>
<reference evidence="4" key="1">
    <citation type="submission" date="2016-06" db="UniProtKB">
        <authorList>
            <consortium name="WormBaseParasite"/>
        </authorList>
    </citation>
    <scope>IDENTIFICATION</scope>
</reference>
<keyword evidence="1" id="KW-1133">Transmembrane helix</keyword>
<evidence type="ECO:0000313" key="4">
    <source>
        <dbReference type="WBParaSite" id="GPUH_0000072601-mRNA-1"/>
    </source>
</evidence>
<evidence type="ECO:0000313" key="2">
    <source>
        <dbReference type="EMBL" id="VDK28610.1"/>
    </source>
</evidence>
<feature type="transmembrane region" description="Helical" evidence="1">
    <location>
        <begin position="53"/>
        <end position="73"/>
    </location>
</feature>
<sequence length="132" mass="15074">MIQPMPDGETIEMPDYYNANNPRVDIRYPSNYHDSFFLKAKVCWWNMPKKKRLYFIGALLLFLMLLILVIMTICMQPEPSNFQPTEITVTATMSVISTTTETVHPTPQIMTTAVTNKTSVSTQTSAKLPKRP</sequence>
<evidence type="ECO:0000256" key="1">
    <source>
        <dbReference type="SAM" id="Phobius"/>
    </source>
</evidence>
<organism evidence="4">
    <name type="scientific">Gongylonema pulchrum</name>
    <dbReference type="NCBI Taxonomy" id="637853"/>
    <lineage>
        <taxon>Eukaryota</taxon>
        <taxon>Metazoa</taxon>
        <taxon>Ecdysozoa</taxon>
        <taxon>Nematoda</taxon>
        <taxon>Chromadorea</taxon>
        <taxon>Rhabditida</taxon>
        <taxon>Spirurina</taxon>
        <taxon>Spiruromorpha</taxon>
        <taxon>Spiruroidea</taxon>
        <taxon>Gongylonematidae</taxon>
        <taxon>Gongylonema</taxon>
    </lineage>
</organism>